<evidence type="ECO:0000256" key="7">
    <source>
        <dbReference type="ARBA" id="ARBA00038093"/>
    </source>
</evidence>
<reference evidence="10 11" key="1">
    <citation type="submission" date="2018-09" db="EMBL/GenBank/DDBJ databases">
        <authorList>
            <person name="Tagini F."/>
        </authorList>
    </citation>
    <scope>NUCLEOTIDE SEQUENCE [LARGE SCALE GENOMIC DNA]</scope>
    <source>
        <strain evidence="10 11">MK142</strain>
    </source>
</reference>
<evidence type="ECO:0000256" key="4">
    <source>
        <dbReference type="ARBA" id="ARBA00022723"/>
    </source>
</evidence>
<sequence length="139" mass="15554">MARDVVILVDSDVLIAHLRGVAVARDWLLNVRSRGPLTMSVVSIAELIGGMRTVERREVWRLLASFRVEPVTEIIARRAGDMMRRYRRSHNGIGLGDYLIGATADVRGLELATLNVRHFPMFEHLQPPFAITDGQPPGE</sequence>
<evidence type="ECO:0000313" key="11">
    <source>
        <dbReference type="Proteomes" id="UP000268285"/>
    </source>
</evidence>
<dbReference type="Pfam" id="PF01850">
    <property type="entry name" value="PIN"/>
    <property type="match status" value="1"/>
</dbReference>
<evidence type="ECO:0000256" key="5">
    <source>
        <dbReference type="ARBA" id="ARBA00022801"/>
    </source>
</evidence>
<dbReference type="InterPro" id="IPR050556">
    <property type="entry name" value="Type_II_TA_system_RNase"/>
</dbReference>
<evidence type="ECO:0000259" key="9">
    <source>
        <dbReference type="Pfam" id="PF01850"/>
    </source>
</evidence>
<keyword evidence="3 8" id="KW-0540">Nuclease</keyword>
<dbReference type="PANTHER" id="PTHR33653:SF1">
    <property type="entry name" value="RIBONUCLEASE VAPC2"/>
    <property type="match status" value="1"/>
</dbReference>
<dbReference type="HAMAP" id="MF_00265">
    <property type="entry name" value="VapC_Nob1"/>
    <property type="match status" value="1"/>
</dbReference>
<comment type="cofactor">
    <cofactor evidence="1 8">
        <name>Mg(2+)</name>
        <dbReference type="ChEBI" id="CHEBI:18420"/>
    </cofactor>
</comment>
<feature type="binding site" evidence="8">
    <location>
        <position position="10"/>
    </location>
    <ligand>
        <name>Mg(2+)</name>
        <dbReference type="ChEBI" id="CHEBI:18420"/>
    </ligand>
</feature>
<comment type="similarity">
    <text evidence="7 8">Belongs to the PINc/VapC protein family.</text>
</comment>
<dbReference type="SUPFAM" id="SSF88723">
    <property type="entry name" value="PIN domain-like"/>
    <property type="match status" value="1"/>
</dbReference>
<dbReference type="InterPro" id="IPR002716">
    <property type="entry name" value="PIN_dom"/>
</dbReference>
<accession>A0A498QWF0</accession>
<evidence type="ECO:0000256" key="8">
    <source>
        <dbReference type="HAMAP-Rule" id="MF_00265"/>
    </source>
</evidence>
<evidence type="ECO:0000313" key="10">
    <source>
        <dbReference type="EMBL" id="VBA52460.1"/>
    </source>
</evidence>
<evidence type="ECO:0000256" key="3">
    <source>
        <dbReference type="ARBA" id="ARBA00022722"/>
    </source>
</evidence>
<dbReference type="AlphaFoldDB" id="A0A498QWF0"/>
<evidence type="ECO:0000256" key="2">
    <source>
        <dbReference type="ARBA" id="ARBA00022649"/>
    </source>
</evidence>
<keyword evidence="5 8" id="KW-0378">Hydrolase</keyword>
<dbReference type="Proteomes" id="UP000268285">
    <property type="component" value="Unassembled WGS sequence"/>
</dbReference>
<keyword evidence="4 8" id="KW-0479">Metal-binding</keyword>
<evidence type="ECO:0000256" key="6">
    <source>
        <dbReference type="ARBA" id="ARBA00022842"/>
    </source>
</evidence>
<dbReference type="Gene3D" id="3.40.50.1010">
    <property type="entry name" value="5'-nuclease"/>
    <property type="match status" value="1"/>
</dbReference>
<dbReference type="PANTHER" id="PTHR33653">
    <property type="entry name" value="RIBONUCLEASE VAPC2"/>
    <property type="match status" value="1"/>
</dbReference>
<feature type="binding site" evidence="8">
    <location>
        <position position="97"/>
    </location>
    <ligand>
        <name>Mg(2+)</name>
        <dbReference type="ChEBI" id="CHEBI:18420"/>
    </ligand>
</feature>
<dbReference type="EMBL" id="UPHU01000001">
    <property type="protein sequence ID" value="VBA52460.1"/>
    <property type="molecule type" value="Genomic_DNA"/>
</dbReference>
<dbReference type="EC" id="3.1.-.-" evidence="8"/>
<dbReference type="InterPro" id="IPR029060">
    <property type="entry name" value="PIN-like_dom_sf"/>
</dbReference>
<dbReference type="GO" id="GO:0000287">
    <property type="term" value="F:magnesium ion binding"/>
    <property type="evidence" value="ECO:0007669"/>
    <property type="project" value="UniProtKB-UniRule"/>
</dbReference>
<protein>
    <recommendedName>
        <fullName evidence="8">Ribonuclease VapC</fullName>
        <shortName evidence="8">RNase VapC</shortName>
        <ecNumber evidence="8">3.1.-.-</ecNumber>
    </recommendedName>
    <alternativeName>
        <fullName evidence="8">Toxin VapC</fullName>
    </alternativeName>
</protein>
<keyword evidence="11" id="KW-1185">Reference proteome</keyword>
<evidence type="ECO:0000256" key="1">
    <source>
        <dbReference type="ARBA" id="ARBA00001946"/>
    </source>
</evidence>
<dbReference type="GO" id="GO:0004540">
    <property type="term" value="F:RNA nuclease activity"/>
    <property type="evidence" value="ECO:0007669"/>
    <property type="project" value="InterPro"/>
</dbReference>
<dbReference type="GO" id="GO:0090729">
    <property type="term" value="F:toxin activity"/>
    <property type="evidence" value="ECO:0007669"/>
    <property type="project" value="UniProtKB-KW"/>
</dbReference>
<comment type="function">
    <text evidence="8">Toxic component of a toxin-antitoxin (TA) system. An RNase.</text>
</comment>
<dbReference type="GO" id="GO:0016787">
    <property type="term" value="F:hydrolase activity"/>
    <property type="evidence" value="ECO:0007669"/>
    <property type="project" value="UniProtKB-KW"/>
</dbReference>
<dbReference type="CDD" id="cd18741">
    <property type="entry name" value="PIN_VapC4-5_FitB-like"/>
    <property type="match status" value="1"/>
</dbReference>
<feature type="domain" description="PIN" evidence="9">
    <location>
        <begin position="7"/>
        <end position="117"/>
    </location>
</feature>
<keyword evidence="6 8" id="KW-0460">Magnesium</keyword>
<name>A0A498QWF0_9MYCO</name>
<proteinExistence type="inferred from homology"/>
<organism evidence="10 11">
    <name type="scientific">Mycobacterium pseudokansasii</name>
    <dbReference type="NCBI Taxonomy" id="2341080"/>
    <lineage>
        <taxon>Bacteria</taxon>
        <taxon>Bacillati</taxon>
        <taxon>Actinomycetota</taxon>
        <taxon>Actinomycetes</taxon>
        <taxon>Mycobacteriales</taxon>
        <taxon>Mycobacteriaceae</taxon>
        <taxon>Mycobacterium</taxon>
    </lineage>
</organism>
<keyword evidence="2 8" id="KW-1277">Toxin-antitoxin system</keyword>
<keyword evidence="8" id="KW-0800">Toxin</keyword>
<dbReference type="InterPro" id="IPR022907">
    <property type="entry name" value="VapC_family"/>
</dbReference>
<gene>
    <name evidence="8" type="primary">vapC</name>
    <name evidence="10" type="ORF">LAUMK142_03567</name>
</gene>